<comment type="caution">
    <text evidence="9">The sequence shown here is derived from an EMBL/GenBank/DDBJ whole genome shotgun (WGS) entry which is preliminary data.</text>
</comment>
<evidence type="ECO:0000256" key="8">
    <source>
        <dbReference type="ARBA" id="ARBA00023022"/>
    </source>
</evidence>
<dbReference type="PANTHER" id="PTHR45828:SF9">
    <property type="entry name" value="CELL WALL INTEGRITY AND STRESS RESPONSE COMPONENT 4-LIKE-RELATED"/>
    <property type="match status" value="1"/>
</dbReference>
<evidence type="ECO:0000256" key="1">
    <source>
        <dbReference type="ARBA" id="ARBA00004613"/>
    </source>
</evidence>
<keyword evidence="3" id="KW-0964">Secreted</keyword>
<evidence type="ECO:0000256" key="3">
    <source>
        <dbReference type="ARBA" id="ARBA00022525"/>
    </source>
</evidence>
<dbReference type="InterPro" id="IPR051237">
    <property type="entry name" value="Ferric-chelate_Red/DefProt"/>
</dbReference>
<keyword evidence="8" id="KW-0044">Antibiotic</keyword>
<dbReference type="GO" id="GO:0042742">
    <property type="term" value="P:defense response to bacterium"/>
    <property type="evidence" value="ECO:0007669"/>
    <property type="project" value="UniProtKB-KW"/>
</dbReference>
<accession>A0A6S7IC99</accession>
<keyword evidence="5" id="KW-0399">Innate immunity</keyword>
<evidence type="ECO:0000313" key="9">
    <source>
        <dbReference type="EMBL" id="CAB4016384.1"/>
    </source>
</evidence>
<dbReference type="EMBL" id="CACRXK020009096">
    <property type="protein sequence ID" value="CAB4016384.1"/>
    <property type="molecule type" value="Genomic_DNA"/>
</dbReference>
<keyword evidence="4" id="KW-0929">Antimicrobial</keyword>
<dbReference type="OrthoDB" id="6418377at2759"/>
<dbReference type="InterPro" id="IPR042307">
    <property type="entry name" value="Reeler_sf"/>
</dbReference>
<keyword evidence="10" id="KW-1185">Reference proteome</keyword>
<evidence type="ECO:0000256" key="6">
    <source>
        <dbReference type="ARBA" id="ARBA00022729"/>
    </source>
</evidence>
<dbReference type="GO" id="GO:0045087">
    <property type="term" value="P:innate immune response"/>
    <property type="evidence" value="ECO:0007669"/>
    <property type="project" value="UniProtKB-KW"/>
</dbReference>
<evidence type="ECO:0000256" key="2">
    <source>
        <dbReference type="ARBA" id="ARBA00008501"/>
    </source>
</evidence>
<evidence type="ECO:0000313" key="10">
    <source>
        <dbReference type="Proteomes" id="UP001152795"/>
    </source>
</evidence>
<gene>
    <name evidence="9" type="ORF">PACLA_8A040186</name>
</gene>
<dbReference type="InterPro" id="IPR002861">
    <property type="entry name" value="Reeler_dom"/>
</dbReference>
<comment type="subcellular location">
    <subcellularLocation>
        <location evidence="1">Secreted</location>
    </subcellularLocation>
</comment>
<dbReference type="Proteomes" id="UP001152795">
    <property type="component" value="Unassembled WGS sequence"/>
</dbReference>
<keyword evidence="6" id="KW-0732">Signal</keyword>
<name>A0A6S7IC99_PARCT</name>
<comment type="similarity">
    <text evidence="2">Belongs to the insect defense protein family.</text>
</comment>
<dbReference type="GO" id="GO:0016020">
    <property type="term" value="C:membrane"/>
    <property type="evidence" value="ECO:0007669"/>
    <property type="project" value="TreeGrafter"/>
</dbReference>
<protein>
    <submittedName>
        <fullName evidence="9">Uncharacterized protein</fullName>
    </submittedName>
</protein>
<proteinExistence type="inferred from homology"/>
<dbReference type="Gene3D" id="2.60.40.4060">
    <property type="entry name" value="Reeler domain"/>
    <property type="match status" value="1"/>
</dbReference>
<keyword evidence="7" id="KW-0391">Immunity</keyword>
<dbReference type="Pfam" id="PF02014">
    <property type="entry name" value="Reeler"/>
    <property type="match status" value="1"/>
</dbReference>
<dbReference type="PANTHER" id="PTHR45828">
    <property type="entry name" value="CYTOCHROME B561/FERRIC REDUCTASE TRANSMEMBRANE"/>
    <property type="match status" value="1"/>
</dbReference>
<dbReference type="PROSITE" id="PS51019">
    <property type="entry name" value="REELIN"/>
    <property type="match status" value="1"/>
</dbReference>
<evidence type="ECO:0000256" key="4">
    <source>
        <dbReference type="ARBA" id="ARBA00022529"/>
    </source>
</evidence>
<organism evidence="9 10">
    <name type="scientific">Paramuricea clavata</name>
    <name type="common">Red gorgonian</name>
    <name type="synonym">Violescent sea-whip</name>
    <dbReference type="NCBI Taxonomy" id="317549"/>
    <lineage>
        <taxon>Eukaryota</taxon>
        <taxon>Metazoa</taxon>
        <taxon>Cnidaria</taxon>
        <taxon>Anthozoa</taxon>
        <taxon>Octocorallia</taxon>
        <taxon>Malacalcyonacea</taxon>
        <taxon>Plexauridae</taxon>
        <taxon>Paramuricea</taxon>
    </lineage>
</organism>
<sequence length="130" mass="14450">MHAYKLHAGAVTHSTRLSVKTVNFEWEPPISLSGNISFFATVVKDTTTFWVKLQSPELYKREMQPTQAKAATPTGNTSTTMSAMSTATATRMANNTCKPTDPKCDGIQLNHNALFLFFVGLFLLFWQNAM</sequence>
<evidence type="ECO:0000256" key="7">
    <source>
        <dbReference type="ARBA" id="ARBA00022859"/>
    </source>
</evidence>
<dbReference type="AlphaFoldDB" id="A0A6S7IC99"/>
<dbReference type="GO" id="GO:0005576">
    <property type="term" value="C:extracellular region"/>
    <property type="evidence" value="ECO:0007669"/>
    <property type="project" value="UniProtKB-SubCell"/>
</dbReference>
<reference evidence="9" key="1">
    <citation type="submission" date="2020-04" db="EMBL/GenBank/DDBJ databases">
        <authorList>
            <person name="Alioto T."/>
            <person name="Alioto T."/>
            <person name="Gomez Garrido J."/>
        </authorList>
    </citation>
    <scope>NUCLEOTIDE SEQUENCE</scope>
    <source>
        <strain evidence="9">A484AB</strain>
    </source>
</reference>
<evidence type="ECO:0000256" key="5">
    <source>
        <dbReference type="ARBA" id="ARBA00022588"/>
    </source>
</evidence>